<evidence type="ECO:0000256" key="7">
    <source>
        <dbReference type="ARBA" id="ARBA00022989"/>
    </source>
</evidence>
<keyword evidence="9 10" id="KW-0131">Cell cycle</keyword>
<proteinExistence type="inferred from homology"/>
<reference evidence="11 12" key="1">
    <citation type="submission" date="2018-08" db="EMBL/GenBank/DDBJ databases">
        <title>Lysobacter soli KCTC 22011, whole genome shotgun sequence.</title>
        <authorList>
            <person name="Zhang X."/>
            <person name="Feng G."/>
            <person name="Zhu H."/>
        </authorList>
    </citation>
    <scope>NUCLEOTIDE SEQUENCE [LARGE SCALE GENOMIC DNA]</scope>
    <source>
        <strain evidence="11 12">KCTC 22011</strain>
    </source>
</reference>
<dbReference type="GO" id="GO:0022857">
    <property type="term" value="F:transmembrane transporter activity"/>
    <property type="evidence" value="ECO:0007669"/>
    <property type="project" value="InterPro"/>
</dbReference>
<dbReference type="PANTHER" id="PTHR30558:SF7">
    <property type="entry name" value="TOL-PAL SYSTEM PROTEIN TOLR"/>
    <property type="match status" value="1"/>
</dbReference>
<evidence type="ECO:0000256" key="6">
    <source>
        <dbReference type="ARBA" id="ARBA00022692"/>
    </source>
</evidence>
<dbReference type="NCBIfam" id="TIGR02801">
    <property type="entry name" value="tolR"/>
    <property type="match status" value="1"/>
</dbReference>
<feature type="transmembrane region" description="Helical" evidence="10">
    <location>
        <begin position="20"/>
        <end position="41"/>
    </location>
</feature>
<dbReference type="Proteomes" id="UP000256829">
    <property type="component" value="Unassembled WGS sequence"/>
</dbReference>
<dbReference type="InterPro" id="IPR014168">
    <property type="entry name" value="Tol-Pal_TolR"/>
</dbReference>
<keyword evidence="3 10" id="KW-1003">Cell membrane</keyword>
<dbReference type="GO" id="GO:0015031">
    <property type="term" value="P:protein transport"/>
    <property type="evidence" value="ECO:0007669"/>
    <property type="project" value="InterPro"/>
</dbReference>
<evidence type="ECO:0000256" key="3">
    <source>
        <dbReference type="ARBA" id="ARBA00022475"/>
    </source>
</evidence>
<evidence type="ECO:0000313" key="12">
    <source>
        <dbReference type="Proteomes" id="UP000256829"/>
    </source>
</evidence>
<dbReference type="GO" id="GO:0005886">
    <property type="term" value="C:plasma membrane"/>
    <property type="evidence" value="ECO:0007669"/>
    <property type="project" value="UniProtKB-SubCell"/>
</dbReference>
<comment type="similarity">
    <text evidence="2 10">Belongs to the ExbD/TolR family.</text>
</comment>
<sequence length="154" mass="16582">MAGINARRHRKRKLKAEINVVPYIDVMLVLLIIFMVTAPLLNLGVDIDLPQSNAKSIQEKKDPVIVSVDASGNYFLTVKAGSNEAVTAETLTAKVRGIVSQNPDVAVFVAGDAKANYQKVMDALVLLQGANVKKVGLMSQPDQATQGQANQGRR</sequence>
<dbReference type="GO" id="GO:0051301">
    <property type="term" value="P:cell division"/>
    <property type="evidence" value="ECO:0007669"/>
    <property type="project" value="UniProtKB-UniRule"/>
</dbReference>
<dbReference type="HAMAP" id="MF_02203">
    <property type="entry name" value="TolR"/>
    <property type="match status" value="1"/>
</dbReference>
<comment type="function">
    <text evidence="10">Part of the Tol-Pal system, which plays a role in outer membrane invagination during cell division and is important for maintaining outer membrane integrity.</text>
</comment>
<dbReference type="Pfam" id="PF02472">
    <property type="entry name" value="ExbD"/>
    <property type="match status" value="1"/>
</dbReference>
<evidence type="ECO:0000313" key="11">
    <source>
        <dbReference type="EMBL" id="RDY66017.1"/>
    </source>
</evidence>
<evidence type="ECO:0000256" key="1">
    <source>
        <dbReference type="ARBA" id="ARBA00004162"/>
    </source>
</evidence>
<evidence type="ECO:0000256" key="8">
    <source>
        <dbReference type="ARBA" id="ARBA00023136"/>
    </source>
</evidence>
<keyword evidence="4 10" id="KW-0997">Cell inner membrane</keyword>
<gene>
    <name evidence="10 11" type="primary">tolR</name>
    <name evidence="11" type="ORF">DX912_15100</name>
</gene>
<evidence type="ECO:0000256" key="9">
    <source>
        <dbReference type="ARBA" id="ARBA00023306"/>
    </source>
</evidence>
<keyword evidence="6 10" id="KW-0812">Transmembrane</keyword>
<evidence type="ECO:0000256" key="2">
    <source>
        <dbReference type="ARBA" id="ARBA00005811"/>
    </source>
</evidence>
<keyword evidence="5 10" id="KW-0132">Cell division</keyword>
<dbReference type="AlphaFoldDB" id="A0A3D8V999"/>
<dbReference type="Gene3D" id="3.30.420.270">
    <property type="match status" value="1"/>
</dbReference>
<dbReference type="InterPro" id="IPR003400">
    <property type="entry name" value="ExbD"/>
</dbReference>
<accession>A0A3D8V999</accession>
<evidence type="ECO:0000256" key="5">
    <source>
        <dbReference type="ARBA" id="ARBA00022618"/>
    </source>
</evidence>
<comment type="caution">
    <text evidence="11">The sequence shown here is derived from an EMBL/GenBank/DDBJ whole genome shotgun (WGS) entry which is preliminary data.</text>
</comment>
<protein>
    <recommendedName>
        <fullName evidence="10">Tol-Pal system protein TolR</fullName>
    </recommendedName>
</protein>
<evidence type="ECO:0000256" key="10">
    <source>
        <dbReference type="HAMAP-Rule" id="MF_02203"/>
    </source>
</evidence>
<organism evidence="11 12">
    <name type="scientific">Lysobacter soli</name>
    <dbReference type="NCBI Taxonomy" id="453783"/>
    <lineage>
        <taxon>Bacteria</taxon>
        <taxon>Pseudomonadati</taxon>
        <taxon>Pseudomonadota</taxon>
        <taxon>Gammaproteobacteria</taxon>
        <taxon>Lysobacterales</taxon>
        <taxon>Lysobacteraceae</taxon>
        <taxon>Lysobacter</taxon>
    </lineage>
</organism>
<dbReference type="PANTHER" id="PTHR30558">
    <property type="entry name" value="EXBD MEMBRANE COMPONENT OF PMF-DRIVEN MACROMOLECULE IMPORT SYSTEM"/>
    <property type="match status" value="1"/>
</dbReference>
<keyword evidence="12" id="KW-1185">Reference proteome</keyword>
<keyword evidence="7 10" id="KW-1133">Transmembrane helix</keyword>
<comment type="subunit">
    <text evidence="10">The Tol-Pal system is composed of five core proteins: the inner membrane proteins TolA, TolQ and TolR, the periplasmic protein TolB and the outer membrane protein Pal. They form a network linking the inner and outer membranes and the peptidoglycan layer.</text>
</comment>
<dbReference type="RefSeq" id="WP_115843747.1">
    <property type="nucleotide sequence ID" value="NZ_CP183976.1"/>
</dbReference>
<evidence type="ECO:0000256" key="4">
    <source>
        <dbReference type="ARBA" id="ARBA00022519"/>
    </source>
</evidence>
<name>A0A3D8V999_9GAMM</name>
<comment type="subcellular location">
    <subcellularLocation>
        <location evidence="10">Cell inner membrane</location>
        <topology evidence="10">Single-pass membrane protein</topology>
    </subcellularLocation>
    <subcellularLocation>
        <location evidence="1">Cell membrane</location>
        <topology evidence="1">Single-pass membrane protein</topology>
    </subcellularLocation>
</comment>
<dbReference type="EMBL" id="QTJR01000012">
    <property type="protein sequence ID" value="RDY66017.1"/>
    <property type="molecule type" value="Genomic_DNA"/>
</dbReference>
<keyword evidence="8 10" id="KW-0472">Membrane</keyword>